<evidence type="ECO:0000256" key="2">
    <source>
        <dbReference type="ARBA" id="ARBA00005236"/>
    </source>
</evidence>
<dbReference type="Proteomes" id="UP001152321">
    <property type="component" value="Unassembled WGS sequence"/>
</dbReference>
<keyword evidence="3" id="KW-1003">Cell membrane</keyword>
<keyword evidence="6 7" id="KW-0472">Membrane</keyword>
<feature type="transmembrane region" description="Helical" evidence="7">
    <location>
        <begin position="284"/>
        <end position="308"/>
    </location>
</feature>
<feature type="transmembrane region" description="Helical" evidence="7">
    <location>
        <begin position="23"/>
        <end position="45"/>
    </location>
</feature>
<dbReference type="PANTHER" id="PTHR30489:SF0">
    <property type="entry name" value="LIPOPROTEIN-RELEASING SYSTEM TRANSMEMBRANE PROTEIN LOLE"/>
    <property type="match status" value="1"/>
</dbReference>
<dbReference type="PANTHER" id="PTHR30489">
    <property type="entry name" value="LIPOPROTEIN-RELEASING SYSTEM TRANSMEMBRANE PROTEIN LOLE"/>
    <property type="match status" value="1"/>
</dbReference>
<keyword evidence="10" id="KW-1185">Reference proteome</keyword>
<evidence type="ECO:0000256" key="7">
    <source>
        <dbReference type="SAM" id="Phobius"/>
    </source>
</evidence>
<keyword evidence="5 7" id="KW-1133">Transmembrane helix</keyword>
<proteinExistence type="inferred from homology"/>
<dbReference type="InterPro" id="IPR051447">
    <property type="entry name" value="Lipoprotein-release_system"/>
</dbReference>
<gene>
    <name evidence="9" type="ORF">NWE73_17995</name>
</gene>
<comment type="caution">
    <text evidence="9">The sequence shown here is derived from an EMBL/GenBank/DDBJ whole genome shotgun (WGS) entry which is preliminary data.</text>
</comment>
<evidence type="ECO:0000256" key="4">
    <source>
        <dbReference type="ARBA" id="ARBA00022692"/>
    </source>
</evidence>
<sequence length="418" mass="46113">MLVGHLFRHFIFSKRAGALVKRIAWLSMGAISISVTAFLVVLFVMNGMNASIKSRIVGLEPHLYVQIPGATTAQSLENHPSFQRLKEDEGNKAYVFETQDVIIRSQDGQFRGGIARGVSKASLEHFIEQLQLLDKKPSTAKGESPAYFWDPQDIPDEGEVILGVDLAQSLGVFEGDFITIVSPSGLLLPPGETPKFERVRIKRIVTTSLADVDTQYLFYQRGKALKSLDSQGLKKIGIEAWLAKESKLDEMKESLLKFSDVQVETWEDRNGALLYALKLEKLTIGFFLGLAGMIAASSILTVLALLLSQKRRDIAILRTIGYSSKQTVRTFTQMGCMLSGVGVLTGTILGTGISLYIQKNPINFLPQQIYYDASIPALVDWRLVFGVIVVSALIAWLGSYIPSRTAAEVQPSEALRIK</sequence>
<feature type="transmembrane region" description="Helical" evidence="7">
    <location>
        <begin position="335"/>
        <end position="357"/>
    </location>
</feature>
<dbReference type="RefSeq" id="WP_277579754.1">
    <property type="nucleotide sequence ID" value="NZ_JANRMI010000007.1"/>
</dbReference>
<evidence type="ECO:0000256" key="1">
    <source>
        <dbReference type="ARBA" id="ARBA00004651"/>
    </source>
</evidence>
<evidence type="ECO:0000256" key="5">
    <source>
        <dbReference type="ARBA" id="ARBA00022989"/>
    </source>
</evidence>
<feature type="transmembrane region" description="Helical" evidence="7">
    <location>
        <begin position="381"/>
        <end position="401"/>
    </location>
</feature>
<name>A0ABT6DN21_9BACT</name>
<keyword evidence="4 7" id="KW-0812">Transmembrane</keyword>
<evidence type="ECO:0000259" key="8">
    <source>
        <dbReference type="Pfam" id="PF02687"/>
    </source>
</evidence>
<comment type="similarity">
    <text evidence="2">Belongs to the ABC-4 integral membrane protein family. LolC/E subfamily.</text>
</comment>
<evidence type="ECO:0000256" key="6">
    <source>
        <dbReference type="ARBA" id="ARBA00023136"/>
    </source>
</evidence>
<accession>A0ABT6DN21</accession>
<comment type="subcellular location">
    <subcellularLocation>
        <location evidence="1">Cell membrane</location>
        <topology evidence="1">Multi-pass membrane protein</topology>
    </subcellularLocation>
</comment>
<evidence type="ECO:0000313" key="10">
    <source>
        <dbReference type="Proteomes" id="UP001152321"/>
    </source>
</evidence>
<protein>
    <submittedName>
        <fullName evidence="9">FtsX-like permease family protein</fullName>
    </submittedName>
</protein>
<evidence type="ECO:0000256" key="3">
    <source>
        <dbReference type="ARBA" id="ARBA00022475"/>
    </source>
</evidence>
<dbReference type="Pfam" id="PF02687">
    <property type="entry name" value="FtsX"/>
    <property type="match status" value="1"/>
</dbReference>
<dbReference type="EMBL" id="JANRMI010000007">
    <property type="protein sequence ID" value="MDG0818279.1"/>
    <property type="molecule type" value="Genomic_DNA"/>
</dbReference>
<evidence type="ECO:0000313" key="9">
    <source>
        <dbReference type="EMBL" id="MDG0818279.1"/>
    </source>
</evidence>
<reference evidence="9" key="1">
    <citation type="submission" date="2022-08" db="EMBL/GenBank/DDBJ databases">
        <title>Novel Bdellovibrio Species Isolated from Svalbard: Designation Bdellovibrio svalbardensis.</title>
        <authorList>
            <person name="Mitchell R.J."/>
            <person name="Choi S.Y."/>
        </authorList>
    </citation>
    <scope>NUCLEOTIDE SEQUENCE</scope>
    <source>
        <strain evidence="9">PAP01</strain>
    </source>
</reference>
<dbReference type="InterPro" id="IPR003838">
    <property type="entry name" value="ABC3_permease_C"/>
</dbReference>
<organism evidence="9 10">
    <name type="scientific">Bdellovibrio svalbardensis</name>
    <dbReference type="NCBI Taxonomy" id="2972972"/>
    <lineage>
        <taxon>Bacteria</taxon>
        <taxon>Pseudomonadati</taxon>
        <taxon>Bdellovibrionota</taxon>
        <taxon>Bdellovibrionia</taxon>
        <taxon>Bdellovibrionales</taxon>
        <taxon>Pseudobdellovibrionaceae</taxon>
        <taxon>Bdellovibrio</taxon>
    </lineage>
</organism>
<feature type="domain" description="ABC3 transporter permease C-terminal" evidence="8">
    <location>
        <begin position="286"/>
        <end position="409"/>
    </location>
</feature>